<proteinExistence type="inferred from homology"/>
<name>A0AAD4JMQ5_PERFH</name>
<gene>
    <name evidence="10" type="ORF">C2S53_007358</name>
</gene>
<keyword evidence="5 9" id="KW-0765">Sulfation</keyword>
<dbReference type="Pfam" id="PF06404">
    <property type="entry name" value="PSK"/>
    <property type="match status" value="1"/>
</dbReference>
<comment type="PTM">
    <text evidence="9">Sulfation is important for activity and for the binding to a putative membrane receptor.</text>
</comment>
<dbReference type="GO" id="GO:0030154">
    <property type="term" value="P:cell differentiation"/>
    <property type="evidence" value="ECO:0007669"/>
    <property type="project" value="UniProtKB-UniRule"/>
</dbReference>
<comment type="function">
    <text evidence="9">Promotes plant cell differentiation, organogenesis and somatic embryogenesis as well as cell proliferation.</text>
</comment>
<keyword evidence="7 9" id="KW-0221">Differentiation</keyword>
<evidence type="ECO:0000313" key="10">
    <source>
        <dbReference type="EMBL" id="KAH6836701.1"/>
    </source>
</evidence>
<evidence type="ECO:0000256" key="1">
    <source>
        <dbReference type="ARBA" id="ARBA00004613"/>
    </source>
</evidence>
<dbReference type="GO" id="GO:0008283">
    <property type="term" value="P:cell population proliferation"/>
    <property type="evidence" value="ECO:0007669"/>
    <property type="project" value="UniProtKB-UniRule"/>
</dbReference>
<comment type="caution">
    <text evidence="10">The sequence shown here is derived from an EMBL/GenBank/DDBJ whole genome shotgun (WGS) entry which is preliminary data.</text>
</comment>
<evidence type="ECO:0000256" key="3">
    <source>
        <dbReference type="ARBA" id="ARBA00022473"/>
    </source>
</evidence>
<comment type="subcellular location">
    <subcellularLocation>
        <location evidence="1 9">Secreted</location>
    </subcellularLocation>
</comment>
<dbReference type="EMBL" id="SDAM02000019">
    <property type="protein sequence ID" value="KAH6836701.1"/>
    <property type="molecule type" value="Genomic_DNA"/>
</dbReference>
<dbReference type="GO" id="GO:0008083">
    <property type="term" value="F:growth factor activity"/>
    <property type="evidence" value="ECO:0007669"/>
    <property type="project" value="UniProtKB-UniRule"/>
</dbReference>
<evidence type="ECO:0000256" key="5">
    <source>
        <dbReference type="ARBA" id="ARBA00022641"/>
    </source>
</evidence>
<keyword evidence="8 9" id="KW-0339">Growth factor</keyword>
<sequence>MASEKDQQINFESCTKTIASVDDSFDKLMGVEECGNEDEECFKRRAVLEAHLDYIYTQNRIP</sequence>
<reference evidence="10 11" key="1">
    <citation type="journal article" date="2021" name="Nat. Commun.">
        <title>Incipient diploidization of the medicinal plant Perilla within 10,000 years.</title>
        <authorList>
            <person name="Zhang Y."/>
            <person name="Shen Q."/>
            <person name="Leng L."/>
            <person name="Zhang D."/>
            <person name="Chen S."/>
            <person name="Shi Y."/>
            <person name="Ning Z."/>
            <person name="Chen S."/>
        </authorList>
    </citation>
    <scope>NUCLEOTIDE SEQUENCE [LARGE SCALE GENOMIC DNA]</scope>
    <source>
        <strain evidence="11">cv. PC099</strain>
    </source>
</reference>
<dbReference type="PANTHER" id="PTHR33285:SF33">
    <property type="entry name" value="PHYTOSULFOKINE"/>
    <property type="match status" value="1"/>
</dbReference>
<evidence type="ECO:0000256" key="4">
    <source>
        <dbReference type="ARBA" id="ARBA00022525"/>
    </source>
</evidence>
<evidence type="ECO:0000256" key="8">
    <source>
        <dbReference type="ARBA" id="ARBA00023030"/>
    </source>
</evidence>
<evidence type="ECO:0000256" key="9">
    <source>
        <dbReference type="RuleBase" id="RU368031"/>
    </source>
</evidence>
<evidence type="ECO:0000313" key="11">
    <source>
        <dbReference type="Proteomes" id="UP001190926"/>
    </source>
</evidence>
<dbReference type="GO" id="GO:0005576">
    <property type="term" value="C:extracellular region"/>
    <property type="evidence" value="ECO:0007669"/>
    <property type="project" value="UniProtKB-SubCell"/>
</dbReference>
<comment type="PTM">
    <text evidence="9">PSK-alpha is produced by endopeptidase digestion. PSK-beta is produced from PSK-alpha by exopeptidase digestion.</text>
</comment>
<dbReference type="InterPro" id="IPR009438">
    <property type="entry name" value="Phytosulfokine"/>
</dbReference>
<organism evidence="10 11">
    <name type="scientific">Perilla frutescens var. hirtella</name>
    <name type="common">Perilla citriodora</name>
    <name type="synonym">Perilla setoyensis</name>
    <dbReference type="NCBI Taxonomy" id="608512"/>
    <lineage>
        <taxon>Eukaryota</taxon>
        <taxon>Viridiplantae</taxon>
        <taxon>Streptophyta</taxon>
        <taxon>Embryophyta</taxon>
        <taxon>Tracheophyta</taxon>
        <taxon>Spermatophyta</taxon>
        <taxon>Magnoliopsida</taxon>
        <taxon>eudicotyledons</taxon>
        <taxon>Gunneridae</taxon>
        <taxon>Pentapetalae</taxon>
        <taxon>asterids</taxon>
        <taxon>lamiids</taxon>
        <taxon>Lamiales</taxon>
        <taxon>Lamiaceae</taxon>
        <taxon>Nepetoideae</taxon>
        <taxon>Elsholtzieae</taxon>
        <taxon>Perilla</taxon>
    </lineage>
</organism>
<keyword evidence="6 9" id="KW-0732">Signal</keyword>
<dbReference type="PANTHER" id="PTHR33285">
    <property type="entry name" value="PHYTOSULFOKINES 3"/>
    <property type="match status" value="1"/>
</dbReference>
<keyword evidence="11" id="KW-1185">Reference proteome</keyword>
<keyword evidence="4 9" id="KW-0964">Secreted</keyword>
<keyword evidence="3 9" id="KW-0217">Developmental protein</keyword>
<evidence type="ECO:0000256" key="6">
    <source>
        <dbReference type="ARBA" id="ARBA00022729"/>
    </source>
</evidence>
<dbReference type="Proteomes" id="UP001190926">
    <property type="component" value="Unassembled WGS sequence"/>
</dbReference>
<accession>A0AAD4JMQ5</accession>
<evidence type="ECO:0000256" key="2">
    <source>
        <dbReference type="ARBA" id="ARBA00010781"/>
    </source>
</evidence>
<comment type="similarity">
    <text evidence="2 9">Belongs to the phytosulfokine family.</text>
</comment>
<protein>
    <recommendedName>
        <fullName evidence="9">Phytosulfokine</fullName>
    </recommendedName>
    <component>
        <recommendedName>
            <fullName evidence="9">Phytosulfokine-alpha</fullName>
            <shortName evidence="9">PSK-alpha</shortName>
            <shortName evidence="9">Phytosulfokine-a</shortName>
        </recommendedName>
    </component>
    <component>
        <recommendedName>
            <fullName evidence="9">Phytosulfokine-beta</fullName>
            <shortName evidence="9">PSK-beta</shortName>
            <shortName evidence="9">Phytosulfokine-b</shortName>
        </recommendedName>
    </component>
</protein>
<evidence type="ECO:0000256" key="7">
    <source>
        <dbReference type="ARBA" id="ARBA00022782"/>
    </source>
</evidence>
<dbReference type="AlphaFoldDB" id="A0AAD4JMQ5"/>